<evidence type="ECO:0000313" key="3">
    <source>
        <dbReference type="Proteomes" id="UP001249851"/>
    </source>
</evidence>
<protein>
    <submittedName>
        <fullName evidence="2">Uncharacterized protein</fullName>
    </submittedName>
</protein>
<feature type="transmembrane region" description="Helical" evidence="1">
    <location>
        <begin position="70"/>
        <end position="94"/>
    </location>
</feature>
<name>A0AAD9PQF9_ACRCE</name>
<evidence type="ECO:0000313" key="2">
    <source>
        <dbReference type="EMBL" id="KAK2547000.1"/>
    </source>
</evidence>
<evidence type="ECO:0000256" key="1">
    <source>
        <dbReference type="SAM" id="Phobius"/>
    </source>
</evidence>
<gene>
    <name evidence="2" type="ORF">P5673_033240</name>
</gene>
<keyword evidence="1" id="KW-0812">Transmembrane</keyword>
<keyword evidence="1" id="KW-1133">Transmembrane helix</keyword>
<sequence length="316" mass="34746">MRKTPSREDNLYSEMDSKETNDTGIYELVGASDRTRDKESSFKQSSKYRMALSTDTLYSERSDTATVQRILIIVIGVVLVSFLTSSSTLVLAIYNISARNIPKATNCACDAVQDRTHSREKFTEPSQPSKEKVSAFLNEIAVENKIMEIEDMKKKYEQLQAKCNTSALFQSIKVQRIELMQEIMQLNQKVLNISLIQGPRGFRGPPGYNGTRGSPGLNGTQGIPGTSPTGGDLTLCSYQEKKGTEVSTNPYATADVSVNETNGKKIIGANCASNDAKIVLLSSSTSGGTRKYQCDCLGTQNTGVSKMYCSIHYWEC</sequence>
<keyword evidence="3" id="KW-1185">Reference proteome</keyword>
<proteinExistence type="predicted"/>
<dbReference type="AlphaFoldDB" id="A0AAD9PQF9"/>
<organism evidence="2 3">
    <name type="scientific">Acropora cervicornis</name>
    <name type="common">Staghorn coral</name>
    <dbReference type="NCBI Taxonomy" id="6130"/>
    <lineage>
        <taxon>Eukaryota</taxon>
        <taxon>Metazoa</taxon>
        <taxon>Cnidaria</taxon>
        <taxon>Anthozoa</taxon>
        <taxon>Hexacorallia</taxon>
        <taxon>Scleractinia</taxon>
        <taxon>Astrocoeniina</taxon>
        <taxon>Acroporidae</taxon>
        <taxon>Acropora</taxon>
    </lineage>
</organism>
<dbReference type="Proteomes" id="UP001249851">
    <property type="component" value="Unassembled WGS sequence"/>
</dbReference>
<keyword evidence="1" id="KW-0472">Membrane</keyword>
<comment type="caution">
    <text evidence="2">The sequence shown here is derived from an EMBL/GenBank/DDBJ whole genome shotgun (WGS) entry which is preliminary data.</text>
</comment>
<reference evidence="2" key="1">
    <citation type="journal article" date="2023" name="G3 (Bethesda)">
        <title>Whole genome assembly and annotation of the endangered Caribbean coral Acropora cervicornis.</title>
        <authorList>
            <person name="Selwyn J.D."/>
            <person name="Vollmer S.V."/>
        </authorList>
    </citation>
    <scope>NUCLEOTIDE SEQUENCE</scope>
    <source>
        <strain evidence="2">K2</strain>
    </source>
</reference>
<reference evidence="2" key="2">
    <citation type="journal article" date="2023" name="Science">
        <title>Genomic signatures of disease resistance in endangered staghorn corals.</title>
        <authorList>
            <person name="Vollmer S.V."/>
            <person name="Selwyn J.D."/>
            <person name="Despard B.A."/>
            <person name="Roesel C.L."/>
        </authorList>
    </citation>
    <scope>NUCLEOTIDE SEQUENCE</scope>
    <source>
        <strain evidence="2">K2</strain>
    </source>
</reference>
<accession>A0AAD9PQF9</accession>
<dbReference type="EMBL" id="JARQWQ010000229">
    <property type="protein sequence ID" value="KAK2547000.1"/>
    <property type="molecule type" value="Genomic_DNA"/>
</dbReference>